<dbReference type="Proteomes" id="UP000317243">
    <property type="component" value="Unassembled WGS sequence"/>
</dbReference>
<keyword evidence="3" id="KW-1185">Reference proteome</keyword>
<gene>
    <name evidence="2" type="ORF">KOR42_41930</name>
</gene>
<proteinExistence type="predicted"/>
<reference evidence="2 3" key="1">
    <citation type="submission" date="2019-02" db="EMBL/GenBank/DDBJ databases">
        <title>Deep-cultivation of Planctomycetes and their phenomic and genomic characterization uncovers novel biology.</title>
        <authorList>
            <person name="Wiegand S."/>
            <person name="Jogler M."/>
            <person name="Boedeker C."/>
            <person name="Pinto D."/>
            <person name="Vollmers J."/>
            <person name="Rivas-Marin E."/>
            <person name="Kohn T."/>
            <person name="Peeters S.H."/>
            <person name="Heuer A."/>
            <person name="Rast P."/>
            <person name="Oberbeckmann S."/>
            <person name="Bunk B."/>
            <person name="Jeske O."/>
            <person name="Meyerdierks A."/>
            <person name="Storesund J.E."/>
            <person name="Kallscheuer N."/>
            <person name="Luecker S."/>
            <person name="Lage O.M."/>
            <person name="Pohl T."/>
            <person name="Merkel B.J."/>
            <person name="Hornburger P."/>
            <person name="Mueller R.-W."/>
            <person name="Bruemmer F."/>
            <person name="Labrenz M."/>
            <person name="Spormann A.M."/>
            <person name="Op Den Camp H."/>
            <person name="Overmann J."/>
            <person name="Amann R."/>
            <person name="Jetten M.S.M."/>
            <person name="Mascher T."/>
            <person name="Medema M.H."/>
            <person name="Devos D.P."/>
            <person name="Kaster A.-K."/>
            <person name="Ovreas L."/>
            <person name="Rohde M."/>
            <person name="Galperin M.Y."/>
            <person name="Jogler C."/>
        </authorList>
    </citation>
    <scope>NUCLEOTIDE SEQUENCE [LARGE SCALE GENOMIC DNA]</scope>
    <source>
        <strain evidence="2 3">KOR42</strain>
    </source>
</reference>
<accession>A0A5C5W8U6</accession>
<sequence length="80" mass="8736">MANGESIVLESDRSATSEPDGLDCRRIAENEQHDLLPGPSPQIPNESEQAAQCRSAAIFMLKTFLLLAFPLKSYYPNAAV</sequence>
<evidence type="ECO:0000256" key="1">
    <source>
        <dbReference type="SAM" id="MobiDB-lite"/>
    </source>
</evidence>
<protein>
    <submittedName>
        <fullName evidence="2">Uncharacterized protein</fullName>
    </submittedName>
</protein>
<dbReference type="EMBL" id="SIHI01000024">
    <property type="protein sequence ID" value="TWT47080.1"/>
    <property type="molecule type" value="Genomic_DNA"/>
</dbReference>
<comment type="caution">
    <text evidence="2">The sequence shown here is derived from an EMBL/GenBank/DDBJ whole genome shotgun (WGS) entry which is preliminary data.</text>
</comment>
<organism evidence="2 3">
    <name type="scientific">Thalassoglobus neptunius</name>
    <dbReference type="NCBI Taxonomy" id="1938619"/>
    <lineage>
        <taxon>Bacteria</taxon>
        <taxon>Pseudomonadati</taxon>
        <taxon>Planctomycetota</taxon>
        <taxon>Planctomycetia</taxon>
        <taxon>Planctomycetales</taxon>
        <taxon>Planctomycetaceae</taxon>
        <taxon>Thalassoglobus</taxon>
    </lineage>
</organism>
<feature type="region of interest" description="Disordered" evidence="1">
    <location>
        <begin position="1"/>
        <end position="22"/>
    </location>
</feature>
<evidence type="ECO:0000313" key="3">
    <source>
        <dbReference type="Proteomes" id="UP000317243"/>
    </source>
</evidence>
<name>A0A5C5W8U6_9PLAN</name>
<evidence type="ECO:0000313" key="2">
    <source>
        <dbReference type="EMBL" id="TWT47080.1"/>
    </source>
</evidence>
<dbReference type="AlphaFoldDB" id="A0A5C5W8U6"/>